<dbReference type="EMBL" id="WNKS01000033">
    <property type="protein sequence ID" value="MTV33287.1"/>
    <property type="molecule type" value="Genomic_DNA"/>
</dbReference>
<dbReference type="SUPFAM" id="SSF51182">
    <property type="entry name" value="RmlC-like cupins"/>
    <property type="match status" value="1"/>
</dbReference>
<dbReference type="Gene3D" id="2.60.120.10">
    <property type="entry name" value="Jelly Rolls"/>
    <property type="match status" value="1"/>
</dbReference>
<dbReference type="InterPro" id="IPR011051">
    <property type="entry name" value="RmlC_Cupin_sf"/>
</dbReference>
<dbReference type="InterPro" id="IPR014710">
    <property type="entry name" value="RmlC-like_jellyroll"/>
</dbReference>
<evidence type="ECO:0008006" key="3">
    <source>
        <dbReference type="Google" id="ProtNLM"/>
    </source>
</evidence>
<accession>A0A6N8DSA2</accession>
<dbReference type="GO" id="GO:0047869">
    <property type="term" value="F:dimethylpropiothetin dethiomethylase activity"/>
    <property type="evidence" value="ECO:0007669"/>
    <property type="project" value="InterPro"/>
</dbReference>
<dbReference type="AlphaFoldDB" id="A0A6N8DSA2"/>
<comment type="caution">
    <text evidence="1">The sequence shown here is derived from an EMBL/GenBank/DDBJ whole genome shotgun (WGS) entry which is preliminary data.</text>
</comment>
<organism evidence="1 2">
    <name type="scientific">Rhodoblastus acidophilus</name>
    <name type="common">Rhodopseudomonas acidophila</name>
    <dbReference type="NCBI Taxonomy" id="1074"/>
    <lineage>
        <taxon>Bacteria</taxon>
        <taxon>Pseudomonadati</taxon>
        <taxon>Pseudomonadota</taxon>
        <taxon>Alphaproteobacteria</taxon>
        <taxon>Hyphomicrobiales</taxon>
        <taxon>Rhodoblastaceae</taxon>
        <taxon>Rhodoblastus</taxon>
    </lineage>
</organism>
<dbReference type="OrthoDB" id="9083851at2"/>
<sequence length="197" mass="21580">MSAELSRLVARLRARLNRADGRAGREAVHVQRLLDRIAHDPAPYGANAHPLVRHLPAALAGLERDAPDLAALLGPLAAGLPWRHGYEASAELADLHLNMGWAEFVGPAAPWRSDEVCLGLTLIGPNTHYPAHQHPAVELYHVLTGVAEWSSHWRRPGAFVLHDSNQIHAMRTGDEPLLALYTWSGDVVSPSVWSRQP</sequence>
<proteinExistence type="predicted"/>
<reference evidence="1 2" key="1">
    <citation type="submission" date="2019-11" db="EMBL/GenBank/DDBJ databases">
        <title>Whole-genome sequence of a Rhodoblastus acidophilus DSM 142.</title>
        <authorList>
            <person name="Kyndt J.A."/>
            <person name="Meyer T.E."/>
        </authorList>
    </citation>
    <scope>NUCLEOTIDE SEQUENCE [LARGE SCALE GENOMIC DNA]</scope>
    <source>
        <strain evidence="1 2">DSM 142</strain>
    </source>
</reference>
<evidence type="ECO:0000313" key="1">
    <source>
        <dbReference type="EMBL" id="MTV33287.1"/>
    </source>
</evidence>
<dbReference type="Proteomes" id="UP000439113">
    <property type="component" value="Unassembled WGS sequence"/>
</dbReference>
<evidence type="ECO:0000313" key="2">
    <source>
        <dbReference type="Proteomes" id="UP000439113"/>
    </source>
</evidence>
<dbReference type="RefSeq" id="WP_155447964.1">
    <property type="nucleotide sequence ID" value="NZ_JAOQNR010000028.1"/>
</dbReference>
<protein>
    <recommendedName>
        <fullName evidence="3">Dimethlysulfonioproprionate lyase</fullName>
    </recommendedName>
</protein>
<dbReference type="InterPro" id="IPR031723">
    <property type="entry name" value="DMSP_lyase"/>
</dbReference>
<gene>
    <name evidence="1" type="ORF">GJ654_20120</name>
</gene>
<dbReference type="Pfam" id="PF16867">
    <property type="entry name" value="DMSP_lyase"/>
    <property type="match status" value="1"/>
</dbReference>
<name>A0A6N8DSA2_RHOAC</name>